<evidence type="ECO:0000313" key="2">
    <source>
        <dbReference type="Proteomes" id="UP000198521"/>
    </source>
</evidence>
<keyword evidence="2" id="KW-1185">Reference proteome</keyword>
<evidence type="ECO:0000313" key="1">
    <source>
        <dbReference type="EMBL" id="SEK30478.1"/>
    </source>
</evidence>
<protein>
    <submittedName>
        <fullName evidence="1">Uncharacterized protein</fullName>
    </submittedName>
</protein>
<accession>A0A1H7FX17</accession>
<gene>
    <name evidence="1" type="ORF">SAMN04487910_0206</name>
</gene>
<reference evidence="2" key="1">
    <citation type="submission" date="2016-10" db="EMBL/GenBank/DDBJ databases">
        <authorList>
            <person name="Varghese N."/>
            <person name="Submissions S."/>
        </authorList>
    </citation>
    <scope>NUCLEOTIDE SEQUENCE [LARGE SCALE GENOMIC DNA]</scope>
    <source>
        <strain evidence="2">DSM 25232 / NCIMB 14723 / 92V</strain>
    </source>
</reference>
<organism evidence="1 2">
    <name type="scientific">Aquimarina amphilecti</name>
    <dbReference type="NCBI Taxonomy" id="1038014"/>
    <lineage>
        <taxon>Bacteria</taxon>
        <taxon>Pseudomonadati</taxon>
        <taxon>Bacteroidota</taxon>
        <taxon>Flavobacteriia</taxon>
        <taxon>Flavobacteriales</taxon>
        <taxon>Flavobacteriaceae</taxon>
        <taxon>Aquimarina</taxon>
    </lineage>
</organism>
<sequence length="245" mass="28034">MSKRIVMNKMRLYNLLFLIVVLIPSSVLSQEKNDLKPILENVMDFYENTARYTVEIEQTLLRGKSGTNISENYNGNFIKDKGYSKLILLNSEVIQFPGVRLIIDHDNKAIEYSKTPIGPSTPIDLKGFLKYYEGSSLKSNDKQWICELTVIPSAAFVPSDKILLYVNKDLNYVEKQVLFLSRKLPFKLKDGTTEEDFGRLEIVFKHDLNLSDKVNDKLSNYISKTGSNMAPVKKYNGYQIVNLSN</sequence>
<dbReference type="OrthoDB" id="1160485at2"/>
<dbReference type="Proteomes" id="UP000198521">
    <property type="component" value="Unassembled WGS sequence"/>
</dbReference>
<proteinExistence type="predicted"/>
<dbReference type="EMBL" id="FOAB01000001">
    <property type="protein sequence ID" value="SEK30478.1"/>
    <property type="molecule type" value="Genomic_DNA"/>
</dbReference>
<name>A0A1H7FX17_AQUAM</name>
<dbReference type="AlphaFoldDB" id="A0A1H7FX17"/>
<dbReference type="RefSeq" id="WP_091404290.1">
    <property type="nucleotide sequence ID" value="NZ_FOAB01000001.1"/>
</dbReference>
<dbReference type="STRING" id="1038014.SAMN04487910_0206"/>